<evidence type="ECO:0000313" key="2">
    <source>
        <dbReference type="Proteomes" id="UP000580568"/>
    </source>
</evidence>
<protein>
    <recommendedName>
        <fullName evidence="3">Spo0E like sporulation regulatory protein</fullName>
    </recommendedName>
</protein>
<accession>A0A6V8SI83</accession>
<dbReference type="Pfam" id="PF09388">
    <property type="entry name" value="SpoOE-like"/>
    <property type="match status" value="1"/>
</dbReference>
<name>A0A6V8SI83_9CLOT</name>
<comment type="caution">
    <text evidence="1">The sequence shown here is derived from an EMBL/GenBank/DDBJ whole genome shotgun (WGS) entry which is preliminary data.</text>
</comment>
<dbReference type="EMBL" id="BLZR01000001">
    <property type="protein sequence ID" value="GFP76944.1"/>
    <property type="molecule type" value="Genomic_DNA"/>
</dbReference>
<dbReference type="Proteomes" id="UP000580568">
    <property type="component" value="Unassembled WGS sequence"/>
</dbReference>
<dbReference type="InterPro" id="IPR037208">
    <property type="entry name" value="Spo0E-like_sf"/>
</dbReference>
<proteinExistence type="predicted"/>
<dbReference type="GO" id="GO:0043937">
    <property type="term" value="P:regulation of sporulation"/>
    <property type="evidence" value="ECO:0007669"/>
    <property type="project" value="InterPro"/>
</dbReference>
<keyword evidence="2" id="KW-1185">Reference proteome</keyword>
<gene>
    <name evidence="1" type="ORF">bsdtw1_03056</name>
</gene>
<dbReference type="InterPro" id="IPR036638">
    <property type="entry name" value="HLH_DNA-bd_sf"/>
</dbReference>
<reference evidence="1 2" key="1">
    <citation type="submission" date="2020-07" db="EMBL/GenBank/DDBJ databases">
        <title>A new beta-1,3-glucan-decomposing anaerobic bacterium isolated from anoxic soil subjected to biological soil disinfestation.</title>
        <authorList>
            <person name="Ueki A."/>
            <person name="Tonouchi A."/>
        </authorList>
    </citation>
    <scope>NUCLEOTIDE SEQUENCE [LARGE SCALE GENOMIC DNA]</scope>
    <source>
        <strain evidence="1 2">TW1</strain>
    </source>
</reference>
<dbReference type="Gene3D" id="4.10.280.10">
    <property type="entry name" value="Helix-loop-helix DNA-binding domain"/>
    <property type="match status" value="1"/>
</dbReference>
<dbReference type="SUPFAM" id="SSF140500">
    <property type="entry name" value="BAS1536-like"/>
    <property type="match status" value="1"/>
</dbReference>
<dbReference type="AlphaFoldDB" id="A0A6V8SI83"/>
<sequence length="58" mass="6791">MAELEDLLKDIDKLRERLQLLIEKKQWNLVDAEVVAASKALNFALNQYNMFLKEKIGE</sequence>
<dbReference type="RefSeq" id="WP_183278339.1">
    <property type="nucleotide sequence ID" value="NZ_BLZR01000001.1"/>
</dbReference>
<organism evidence="1 2">
    <name type="scientific">Clostridium fungisolvens</name>
    <dbReference type="NCBI Taxonomy" id="1604897"/>
    <lineage>
        <taxon>Bacteria</taxon>
        <taxon>Bacillati</taxon>
        <taxon>Bacillota</taxon>
        <taxon>Clostridia</taxon>
        <taxon>Eubacteriales</taxon>
        <taxon>Clostridiaceae</taxon>
        <taxon>Clostridium</taxon>
    </lineage>
</organism>
<dbReference type="GO" id="GO:0046983">
    <property type="term" value="F:protein dimerization activity"/>
    <property type="evidence" value="ECO:0007669"/>
    <property type="project" value="InterPro"/>
</dbReference>
<evidence type="ECO:0008006" key="3">
    <source>
        <dbReference type="Google" id="ProtNLM"/>
    </source>
</evidence>
<dbReference type="InterPro" id="IPR018540">
    <property type="entry name" value="Spo0E-like"/>
</dbReference>
<evidence type="ECO:0000313" key="1">
    <source>
        <dbReference type="EMBL" id="GFP76944.1"/>
    </source>
</evidence>